<organism evidence="9 12">
    <name type="scientific">Pseudomonas helleri</name>
    <dbReference type="NCBI Taxonomy" id="1608996"/>
    <lineage>
        <taxon>Bacteria</taxon>
        <taxon>Pseudomonadati</taxon>
        <taxon>Pseudomonadota</taxon>
        <taxon>Gammaproteobacteria</taxon>
        <taxon>Pseudomonadales</taxon>
        <taxon>Pseudomonadaceae</taxon>
        <taxon>Pseudomonas</taxon>
    </lineage>
</organism>
<dbReference type="InterPro" id="IPR037294">
    <property type="entry name" value="ABC_BtuC-like"/>
</dbReference>
<evidence type="ECO:0000256" key="7">
    <source>
        <dbReference type="ARBA" id="ARBA00023136"/>
    </source>
</evidence>
<dbReference type="EMBL" id="WIVV01000012">
    <property type="protein sequence ID" value="MQU41825.1"/>
    <property type="molecule type" value="Genomic_DNA"/>
</dbReference>
<feature type="transmembrane region" description="Helical" evidence="8">
    <location>
        <begin position="87"/>
        <end position="107"/>
    </location>
</feature>
<reference evidence="11 12" key="1">
    <citation type="submission" date="2019-10" db="EMBL/GenBank/DDBJ databases">
        <title>Evaluation of single-gene subtyping targets for Pseudomonas.</title>
        <authorList>
            <person name="Reichler S.J."/>
            <person name="Orsi R.H."/>
            <person name="Wiedmann M."/>
            <person name="Martin N.H."/>
            <person name="Murphy S.I."/>
        </authorList>
    </citation>
    <scope>NUCLEOTIDE SEQUENCE [LARGE SCALE GENOMIC DNA]</scope>
    <source>
        <strain evidence="9 12">FSL R10-1637</strain>
        <strain evidence="10 11">FSL R10-1876</strain>
    </source>
</reference>
<dbReference type="PANTHER" id="PTHR30472:SF25">
    <property type="entry name" value="ABC TRANSPORTER PERMEASE PROTEIN MJ0876-RELATED"/>
    <property type="match status" value="1"/>
</dbReference>
<proteinExistence type="inferred from homology"/>
<evidence type="ECO:0000256" key="4">
    <source>
        <dbReference type="ARBA" id="ARBA00022475"/>
    </source>
</evidence>
<keyword evidence="3" id="KW-0813">Transport</keyword>
<keyword evidence="4" id="KW-1003">Cell membrane</keyword>
<evidence type="ECO:0000313" key="9">
    <source>
        <dbReference type="EMBL" id="MQU04210.1"/>
    </source>
</evidence>
<evidence type="ECO:0000256" key="6">
    <source>
        <dbReference type="ARBA" id="ARBA00022989"/>
    </source>
</evidence>
<dbReference type="PANTHER" id="PTHR30472">
    <property type="entry name" value="FERRIC ENTEROBACTIN TRANSPORT SYSTEM PERMEASE PROTEIN"/>
    <property type="match status" value="1"/>
</dbReference>
<dbReference type="Proteomes" id="UP000478064">
    <property type="component" value="Unassembled WGS sequence"/>
</dbReference>
<evidence type="ECO:0000313" key="11">
    <source>
        <dbReference type="Proteomes" id="UP000466863"/>
    </source>
</evidence>
<evidence type="ECO:0000256" key="2">
    <source>
        <dbReference type="ARBA" id="ARBA00007935"/>
    </source>
</evidence>
<dbReference type="CDD" id="cd06550">
    <property type="entry name" value="TM_ABC_iron-siderophores_like"/>
    <property type="match status" value="1"/>
</dbReference>
<keyword evidence="6 8" id="KW-1133">Transmembrane helix</keyword>
<feature type="transmembrane region" description="Helical" evidence="8">
    <location>
        <begin position="54"/>
        <end position="75"/>
    </location>
</feature>
<dbReference type="Gene3D" id="1.10.3470.10">
    <property type="entry name" value="ABC transporter involved in vitamin B12 uptake, BtuC"/>
    <property type="match status" value="1"/>
</dbReference>
<accession>A0A6A7ZBG1</accession>
<protein>
    <submittedName>
        <fullName evidence="9">Iron chelate uptake ABC transporter family permease subunit</fullName>
    </submittedName>
</protein>
<keyword evidence="5 8" id="KW-0812">Transmembrane</keyword>
<comment type="similarity">
    <text evidence="2">Belongs to the binding-protein-dependent transport system permease family. FecCD subfamily.</text>
</comment>
<evidence type="ECO:0000256" key="5">
    <source>
        <dbReference type="ARBA" id="ARBA00022692"/>
    </source>
</evidence>
<dbReference type="RefSeq" id="WP_153331969.1">
    <property type="nucleotide sequence ID" value="NZ_CP181271.1"/>
</dbReference>
<evidence type="ECO:0000256" key="3">
    <source>
        <dbReference type="ARBA" id="ARBA00022448"/>
    </source>
</evidence>
<feature type="transmembrane region" description="Helical" evidence="8">
    <location>
        <begin position="113"/>
        <end position="133"/>
    </location>
</feature>
<feature type="transmembrane region" description="Helical" evidence="8">
    <location>
        <begin position="308"/>
        <end position="327"/>
    </location>
</feature>
<dbReference type="InterPro" id="IPR000522">
    <property type="entry name" value="ABC_transptr_permease_BtuC"/>
</dbReference>
<dbReference type="SUPFAM" id="SSF81345">
    <property type="entry name" value="ABC transporter involved in vitamin B12 uptake, BtuC"/>
    <property type="match status" value="1"/>
</dbReference>
<name>A0A6A7ZBG1_9PSED</name>
<evidence type="ECO:0000256" key="8">
    <source>
        <dbReference type="SAM" id="Phobius"/>
    </source>
</evidence>
<feature type="transmembrane region" description="Helical" evidence="8">
    <location>
        <begin position="145"/>
        <end position="168"/>
    </location>
</feature>
<comment type="caution">
    <text evidence="9">The sequence shown here is derived from an EMBL/GenBank/DDBJ whole genome shotgun (WGS) entry which is preliminary data.</text>
</comment>
<dbReference type="EMBL" id="WIVU01000001">
    <property type="protein sequence ID" value="MQU04210.1"/>
    <property type="molecule type" value="Genomic_DNA"/>
</dbReference>
<dbReference type="GO" id="GO:0022857">
    <property type="term" value="F:transmembrane transporter activity"/>
    <property type="evidence" value="ECO:0007669"/>
    <property type="project" value="InterPro"/>
</dbReference>
<dbReference type="Proteomes" id="UP000466863">
    <property type="component" value="Unassembled WGS sequence"/>
</dbReference>
<dbReference type="Pfam" id="PF01032">
    <property type="entry name" value="FecCD"/>
    <property type="match status" value="1"/>
</dbReference>
<dbReference type="GO" id="GO:0005886">
    <property type="term" value="C:plasma membrane"/>
    <property type="evidence" value="ECO:0007669"/>
    <property type="project" value="UniProtKB-SubCell"/>
</dbReference>
<feature type="transmembrane region" description="Helical" evidence="8">
    <location>
        <begin position="234"/>
        <end position="258"/>
    </location>
</feature>
<sequence length="331" mass="34676">MSAANRRYRLLCLTPLPAIFIGLWLGAELAHWSDWWALWRGDETPFAQLLMTWRLPRVLAAFCVGACLGLAGVIFQGVFRNPLAEPYLLGSAPGAAVGAAIALLVPLPMAMSLSLPLLAFAGAWGATLLVLLITRLTRINDTSGLLLAGIAVAALLGALRSLLLLALSDETVNLQVVLSWTLGGIHTPDFPALGLLALLTGLALICAQRLAHGLDLLGLGDHVAYSMGLRPQRFINVSLLLAAAITALAVSWGGLVGFVGLVAPHAVRWLIGPTHKRLIVASALTSGALLALLDGLARSVLPPAEIPLGLLTALLGAPFFLLLLTRARPAA</sequence>
<feature type="transmembrane region" description="Helical" evidence="8">
    <location>
        <begin position="188"/>
        <end position="207"/>
    </location>
</feature>
<comment type="subcellular location">
    <subcellularLocation>
        <location evidence="1">Cell membrane</location>
        <topology evidence="1">Multi-pass membrane protein</topology>
    </subcellularLocation>
</comment>
<gene>
    <name evidence="9" type="ORF">GHO27_00770</name>
    <name evidence="10" type="ORF">GHO28_04765</name>
</gene>
<keyword evidence="7 8" id="KW-0472">Membrane</keyword>
<evidence type="ECO:0000256" key="1">
    <source>
        <dbReference type="ARBA" id="ARBA00004651"/>
    </source>
</evidence>
<evidence type="ECO:0000313" key="10">
    <source>
        <dbReference type="EMBL" id="MQU41825.1"/>
    </source>
</evidence>
<evidence type="ECO:0000313" key="12">
    <source>
        <dbReference type="Proteomes" id="UP000478064"/>
    </source>
</evidence>
<dbReference type="AlphaFoldDB" id="A0A6A7ZBG1"/>